<dbReference type="STRING" id="260086.SAMN05216207_101226"/>
<gene>
    <name evidence="2" type="ORF">SAMN05216207_101226</name>
</gene>
<feature type="region of interest" description="Disordered" evidence="1">
    <location>
        <begin position="1"/>
        <end position="21"/>
    </location>
</feature>
<dbReference type="OrthoDB" id="3535759at2"/>
<accession>A0A1I4XY12</accession>
<evidence type="ECO:0000313" key="3">
    <source>
        <dbReference type="Proteomes" id="UP000199614"/>
    </source>
</evidence>
<proteinExistence type="predicted"/>
<evidence type="ECO:0000256" key="1">
    <source>
        <dbReference type="SAM" id="MobiDB-lite"/>
    </source>
</evidence>
<name>A0A1I4XY12_PSUAM</name>
<feature type="region of interest" description="Disordered" evidence="1">
    <location>
        <begin position="202"/>
        <end position="225"/>
    </location>
</feature>
<organism evidence="2 3">
    <name type="scientific">Pseudonocardia ammonioxydans</name>
    <dbReference type="NCBI Taxonomy" id="260086"/>
    <lineage>
        <taxon>Bacteria</taxon>
        <taxon>Bacillati</taxon>
        <taxon>Actinomycetota</taxon>
        <taxon>Actinomycetes</taxon>
        <taxon>Pseudonocardiales</taxon>
        <taxon>Pseudonocardiaceae</taxon>
        <taxon>Pseudonocardia</taxon>
    </lineage>
</organism>
<reference evidence="2 3" key="1">
    <citation type="submission" date="2016-10" db="EMBL/GenBank/DDBJ databases">
        <authorList>
            <person name="de Groot N.N."/>
        </authorList>
    </citation>
    <scope>NUCLEOTIDE SEQUENCE [LARGE SCALE GENOMIC DNA]</scope>
    <source>
        <strain evidence="2 3">CGMCC 4.1877</strain>
    </source>
</reference>
<dbReference type="Proteomes" id="UP000199614">
    <property type="component" value="Unassembled WGS sequence"/>
</dbReference>
<evidence type="ECO:0000313" key="2">
    <source>
        <dbReference type="EMBL" id="SFN30119.1"/>
    </source>
</evidence>
<dbReference type="EMBL" id="FOUY01000012">
    <property type="protein sequence ID" value="SFN30119.1"/>
    <property type="molecule type" value="Genomic_DNA"/>
</dbReference>
<feature type="compositionally biased region" description="Pro residues" evidence="1">
    <location>
        <begin position="1"/>
        <end position="10"/>
    </location>
</feature>
<protein>
    <recommendedName>
        <fullName evidence="4">DUF4913 domain-containing protein</fullName>
    </recommendedName>
</protein>
<feature type="compositionally biased region" description="Low complexity" evidence="1">
    <location>
        <begin position="11"/>
        <end position="21"/>
    </location>
</feature>
<sequence>MTGPRIPPAPDSGAPGDPIPSLARELDVVRRRVDTLAEATEGLPGRVEEIAGLVAKLTDALAAVTARRSPEPAPSWLLAPSDPDELHALVEELGSWLATVFLRYPDGAQVLPECWLWHPDAVEELLWLMHAWCAAYQGATASVGAAGDWHDRQRPGVVARLRKSVGSCSIERHQPRPGWSEVPSSPAEVPGLGHTGRIVGWWATGRDQPPPEPAGFPEASGGGLG</sequence>
<keyword evidence="3" id="KW-1185">Reference proteome</keyword>
<dbReference type="AlphaFoldDB" id="A0A1I4XY12"/>
<evidence type="ECO:0008006" key="4">
    <source>
        <dbReference type="Google" id="ProtNLM"/>
    </source>
</evidence>
<dbReference type="RefSeq" id="WP_093342455.1">
    <property type="nucleotide sequence ID" value="NZ_FOUY01000012.1"/>
</dbReference>